<protein>
    <recommendedName>
        <fullName evidence="1">HAT C-terminal dimerisation domain-containing protein</fullName>
    </recommendedName>
</protein>
<dbReference type="InterPro" id="IPR012337">
    <property type="entry name" value="RNaseH-like_sf"/>
</dbReference>
<reference evidence="2 3" key="1">
    <citation type="submission" date="2023-01" db="EMBL/GenBank/DDBJ databases">
        <authorList>
            <person name="Kreplak J."/>
        </authorList>
    </citation>
    <scope>NUCLEOTIDE SEQUENCE [LARGE SCALE GENOMIC DNA]</scope>
</reference>
<dbReference type="PANTHER" id="PTHR23272:SF184">
    <property type="entry name" value="OS03G0311250 PROTEIN"/>
    <property type="match status" value="1"/>
</dbReference>
<dbReference type="SUPFAM" id="SSF53098">
    <property type="entry name" value="Ribonuclease H-like"/>
    <property type="match status" value="1"/>
</dbReference>
<name>A0AAV0YMP8_VICFA</name>
<dbReference type="GO" id="GO:0046983">
    <property type="term" value="F:protein dimerization activity"/>
    <property type="evidence" value="ECO:0007669"/>
    <property type="project" value="InterPro"/>
</dbReference>
<dbReference type="InterPro" id="IPR008906">
    <property type="entry name" value="HATC_C_dom"/>
</dbReference>
<gene>
    <name evidence="2" type="ORF">VFH_I237960</name>
</gene>
<dbReference type="AlphaFoldDB" id="A0AAV0YMP8"/>
<sequence>MLKVALQYQKAFYLIYARDKTFHEEMDKTNGGVKKEDWEYVASVLPLHEIQVDTPPNEDDNDNIFWNYSQETRHKSDPKTEIESYLQETWVPCVKTIEFDILGWWKVNLTRYPILESIAREVLSIPASTIASESAFSNGGRVISDYRTCLTPKMVEALVFMQDWLKGESISLFSEENLDEIHQLEQEITSQTSVDNLDDDEVFAS</sequence>
<dbReference type="Pfam" id="PF05699">
    <property type="entry name" value="Dimer_Tnp_hAT"/>
    <property type="match status" value="1"/>
</dbReference>
<proteinExistence type="predicted"/>
<dbReference type="EMBL" id="OX451736">
    <property type="protein sequence ID" value="CAI8586093.1"/>
    <property type="molecule type" value="Genomic_DNA"/>
</dbReference>
<accession>A0AAV0YMP8</accession>
<keyword evidence="3" id="KW-1185">Reference proteome</keyword>
<feature type="domain" description="HAT C-terminal dimerisation" evidence="1">
    <location>
        <begin position="81"/>
        <end position="165"/>
    </location>
</feature>
<dbReference type="Proteomes" id="UP001157006">
    <property type="component" value="Chromosome 1L"/>
</dbReference>
<dbReference type="PANTHER" id="PTHR23272">
    <property type="entry name" value="BED FINGER-RELATED"/>
    <property type="match status" value="1"/>
</dbReference>
<organism evidence="2 3">
    <name type="scientific">Vicia faba</name>
    <name type="common">Broad bean</name>
    <name type="synonym">Faba vulgaris</name>
    <dbReference type="NCBI Taxonomy" id="3906"/>
    <lineage>
        <taxon>Eukaryota</taxon>
        <taxon>Viridiplantae</taxon>
        <taxon>Streptophyta</taxon>
        <taxon>Embryophyta</taxon>
        <taxon>Tracheophyta</taxon>
        <taxon>Spermatophyta</taxon>
        <taxon>Magnoliopsida</taxon>
        <taxon>eudicotyledons</taxon>
        <taxon>Gunneridae</taxon>
        <taxon>Pentapetalae</taxon>
        <taxon>rosids</taxon>
        <taxon>fabids</taxon>
        <taxon>Fabales</taxon>
        <taxon>Fabaceae</taxon>
        <taxon>Papilionoideae</taxon>
        <taxon>50 kb inversion clade</taxon>
        <taxon>NPAAA clade</taxon>
        <taxon>Hologalegina</taxon>
        <taxon>IRL clade</taxon>
        <taxon>Fabeae</taxon>
        <taxon>Vicia</taxon>
    </lineage>
</organism>
<evidence type="ECO:0000313" key="2">
    <source>
        <dbReference type="EMBL" id="CAI8586093.1"/>
    </source>
</evidence>
<evidence type="ECO:0000259" key="1">
    <source>
        <dbReference type="Pfam" id="PF05699"/>
    </source>
</evidence>
<evidence type="ECO:0000313" key="3">
    <source>
        <dbReference type="Proteomes" id="UP001157006"/>
    </source>
</evidence>